<feature type="transmembrane region" description="Helical" evidence="1">
    <location>
        <begin position="34"/>
        <end position="54"/>
    </location>
</feature>
<evidence type="ECO:0000313" key="3">
    <source>
        <dbReference type="Proteomes" id="UP000094385"/>
    </source>
</evidence>
<evidence type="ECO:0000256" key="1">
    <source>
        <dbReference type="SAM" id="Phobius"/>
    </source>
</evidence>
<evidence type="ECO:0000313" key="2">
    <source>
        <dbReference type="EMBL" id="ODQ71059.1"/>
    </source>
</evidence>
<protein>
    <submittedName>
        <fullName evidence="2">Uncharacterized protein</fullName>
    </submittedName>
</protein>
<dbReference type="AlphaFoldDB" id="A0A1E3Q040"/>
<proteinExistence type="predicted"/>
<keyword evidence="1" id="KW-0812">Transmembrane</keyword>
<organism evidence="2 3">
    <name type="scientific">Lipomyces starkeyi NRRL Y-11557</name>
    <dbReference type="NCBI Taxonomy" id="675824"/>
    <lineage>
        <taxon>Eukaryota</taxon>
        <taxon>Fungi</taxon>
        <taxon>Dikarya</taxon>
        <taxon>Ascomycota</taxon>
        <taxon>Saccharomycotina</taxon>
        <taxon>Lipomycetes</taxon>
        <taxon>Lipomycetales</taxon>
        <taxon>Lipomycetaceae</taxon>
        <taxon>Lipomyces</taxon>
    </lineage>
</organism>
<feature type="transmembrane region" description="Helical" evidence="1">
    <location>
        <begin position="6"/>
        <end position="27"/>
    </location>
</feature>
<keyword evidence="1" id="KW-1133">Transmembrane helix</keyword>
<keyword evidence="1" id="KW-0472">Membrane</keyword>
<reference evidence="2 3" key="1">
    <citation type="journal article" date="2016" name="Proc. Natl. Acad. Sci. U.S.A.">
        <title>Comparative genomics of biotechnologically important yeasts.</title>
        <authorList>
            <person name="Riley R."/>
            <person name="Haridas S."/>
            <person name="Wolfe K.H."/>
            <person name="Lopes M.R."/>
            <person name="Hittinger C.T."/>
            <person name="Goeker M."/>
            <person name="Salamov A.A."/>
            <person name="Wisecaver J.H."/>
            <person name="Long T.M."/>
            <person name="Calvey C.H."/>
            <person name="Aerts A.L."/>
            <person name="Barry K.W."/>
            <person name="Choi C."/>
            <person name="Clum A."/>
            <person name="Coughlan A.Y."/>
            <person name="Deshpande S."/>
            <person name="Douglass A.P."/>
            <person name="Hanson S.J."/>
            <person name="Klenk H.-P."/>
            <person name="LaButti K.M."/>
            <person name="Lapidus A."/>
            <person name="Lindquist E.A."/>
            <person name="Lipzen A.M."/>
            <person name="Meier-Kolthoff J.P."/>
            <person name="Ohm R.A."/>
            <person name="Otillar R.P."/>
            <person name="Pangilinan J.L."/>
            <person name="Peng Y."/>
            <person name="Rokas A."/>
            <person name="Rosa C.A."/>
            <person name="Scheuner C."/>
            <person name="Sibirny A.A."/>
            <person name="Slot J.C."/>
            <person name="Stielow J.B."/>
            <person name="Sun H."/>
            <person name="Kurtzman C.P."/>
            <person name="Blackwell M."/>
            <person name="Grigoriev I.V."/>
            <person name="Jeffries T.W."/>
        </authorList>
    </citation>
    <scope>NUCLEOTIDE SEQUENCE [LARGE SCALE GENOMIC DNA]</scope>
    <source>
        <strain evidence="2 3">NRRL Y-11557</strain>
    </source>
</reference>
<keyword evidence="3" id="KW-1185">Reference proteome</keyword>
<accession>A0A1E3Q040</accession>
<sequence>MQWQSSLSIVPHFMMAPVCSAIIDLTIKVVINSLLGQSLSQILTFLFLYWYSAIVQETPYKMACVTESCAFVSLTWCPVQRPRTER</sequence>
<dbReference type="Proteomes" id="UP000094385">
    <property type="component" value="Unassembled WGS sequence"/>
</dbReference>
<gene>
    <name evidence="2" type="ORF">LIPSTDRAFT_146304</name>
</gene>
<dbReference type="EMBL" id="KV454298">
    <property type="protein sequence ID" value="ODQ71059.1"/>
    <property type="molecule type" value="Genomic_DNA"/>
</dbReference>
<name>A0A1E3Q040_LIPST</name>